<keyword evidence="1" id="KW-0812">Transmembrane</keyword>
<name>A0A6J6CV63_9ZZZZ</name>
<dbReference type="InterPro" id="IPR009339">
    <property type="entry name" value="DUF998"/>
</dbReference>
<evidence type="ECO:0000313" key="2">
    <source>
        <dbReference type="EMBL" id="CAB4555431.1"/>
    </source>
</evidence>
<keyword evidence="1" id="KW-0472">Membrane</keyword>
<dbReference type="EMBL" id="CAEZVO010000049">
    <property type="protein sequence ID" value="CAB4632514.1"/>
    <property type="molecule type" value="Genomic_DNA"/>
</dbReference>
<accession>A0A6J6CV63</accession>
<proteinExistence type="predicted"/>
<evidence type="ECO:0000313" key="3">
    <source>
        <dbReference type="EMBL" id="CAB4632514.1"/>
    </source>
</evidence>
<sequence length="206" mass="22378">MQKISRPAIIAATIGPVQSVLGWVIAGALWEGYDPIRKTISDLAADDSPVQGIQTSFFVLGGILSLVAAVYSRTLAMPGRVVIFLGGLATFGFAYFTTPSQDGYSDLHRIFAIASFVLFSAWPLFSMRTKAEYPWVLRPAGAILATIGFTIISLWFLSTWTNPEATNVGLVERIIATAQIGYLSAVIWICWFHGKRAEVSRGGSKN</sequence>
<keyword evidence="1" id="KW-1133">Transmembrane helix</keyword>
<organism evidence="2">
    <name type="scientific">freshwater metagenome</name>
    <dbReference type="NCBI Taxonomy" id="449393"/>
    <lineage>
        <taxon>unclassified sequences</taxon>
        <taxon>metagenomes</taxon>
        <taxon>ecological metagenomes</taxon>
    </lineage>
</organism>
<feature type="transmembrane region" description="Helical" evidence="1">
    <location>
        <begin position="170"/>
        <end position="191"/>
    </location>
</feature>
<dbReference type="AlphaFoldDB" id="A0A6J6CV63"/>
<protein>
    <submittedName>
        <fullName evidence="2">Unannotated protein</fullName>
    </submittedName>
</protein>
<feature type="transmembrane region" description="Helical" evidence="1">
    <location>
        <begin position="137"/>
        <end position="158"/>
    </location>
</feature>
<feature type="transmembrane region" description="Helical" evidence="1">
    <location>
        <begin position="7"/>
        <end position="30"/>
    </location>
</feature>
<reference evidence="2" key="1">
    <citation type="submission" date="2020-05" db="EMBL/GenBank/DDBJ databases">
        <authorList>
            <person name="Chiriac C."/>
            <person name="Salcher M."/>
            <person name="Ghai R."/>
            <person name="Kavagutti S V."/>
        </authorList>
    </citation>
    <scope>NUCLEOTIDE SEQUENCE</scope>
</reference>
<evidence type="ECO:0000256" key="1">
    <source>
        <dbReference type="SAM" id="Phobius"/>
    </source>
</evidence>
<dbReference type="EMBL" id="CAEZSZ010000055">
    <property type="protein sequence ID" value="CAB4555431.1"/>
    <property type="molecule type" value="Genomic_DNA"/>
</dbReference>
<gene>
    <name evidence="2" type="ORF">UFOPK1561_00568</name>
    <name evidence="3" type="ORF">UFOPK2044_00472</name>
</gene>
<feature type="transmembrane region" description="Helical" evidence="1">
    <location>
        <begin position="108"/>
        <end position="125"/>
    </location>
</feature>
<feature type="transmembrane region" description="Helical" evidence="1">
    <location>
        <begin position="50"/>
        <end position="71"/>
    </location>
</feature>
<dbReference type="Pfam" id="PF06197">
    <property type="entry name" value="DUF998"/>
    <property type="match status" value="1"/>
</dbReference>
<feature type="transmembrane region" description="Helical" evidence="1">
    <location>
        <begin position="78"/>
        <end position="96"/>
    </location>
</feature>